<dbReference type="EMBL" id="UNSH01000060">
    <property type="protein sequence ID" value="SZF03875.1"/>
    <property type="molecule type" value="Genomic_DNA"/>
</dbReference>
<gene>
    <name evidence="2" type="ORF">BLGHR1_14669</name>
</gene>
<evidence type="ECO:0000313" key="2">
    <source>
        <dbReference type="EMBL" id="SZF03875.1"/>
    </source>
</evidence>
<sequence>MKRRLREVETLIDTYTSRRDGEDNPPPYTLHTSDHQVDNNTGDREVGDKQVVRDPSPVPDTGSYNQDENMNDPFMVELSGVGLLQKTKVQLYDLRDYKTESGSDLIPDICECPERAQAT</sequence>
<protein>
    <submittedName>
        <fullName evidence="2">Uncharacterized protein</fullName>
    </submittedName>
</protein>
<dbReference type="AlphaFoldDB" id="A0A383UWD0"/>
<proteinExistence type="predicted"/>
<accession>A0A383UWD0</accession>
<organism evidence="2 3">
    <name type="scientific">Blumeria hordei</name>
    <name type="common">Barley powdery mildew</name>
    <name type="synonym">Blumeria graminis f. sp. hordei</name>
    <dbReference type="NCBI Taxonomy" id="2867405"/>
    <lineage>
        <taxon>Eukaryota</taxon>
        <taxon>Fungi</taxon>
        <taxon>Dikarya</taxon>
        <taxon>Ascomycota</taxon>
        <taxon>Pezizomycotina</taxon>
        <taxon>Leotiomycetes</taxon>
        <taxon>Erysiphales</taxon>
        <taxon>Erysiphaceae</taxon>
        <taxon>Blumeria</taxon>
    </lineage>
</organism>
<name>A0A383UWD0_BLUHO</name>
<feature type="region of interest" description="Disordered" evidence="1">
    <location>
        <begin position="1"/>
        <end position="71"/>
    </location>
</feature>
<evidence type="ECO:0000256" key="1">
    <source>
        <dbReference type="SAM" id="MobiDB-lite"/>
    </source>
</evidence>
<reference evidence="2 3" key="1">
    <citation type="submission" date="2017-11" db="EMBL/GenBank/DDBJ databases">
        <authorList>
            <person name="Kracher B."/>
        </authorList>
    </citation>
    <scope>NUCLEOTIDE SEQUENCE [LARGE SCALE GENOMIC DNA]</scope>
    <source>
        <strain evidence="2 3">RACE1</strain>
    </source>
</reference>
<dbReference type="VEuPathDB" id="FungiDB:BLGHR1_14669"/>
<evidence type="ECO:0000313" key="3">
    <source>
        <dbReference type="Proteomes" id="UP000275772"/>
    </source>
</evidence>
<feature type="compositionally biased region" description="Basic and acidic residues" evidence="1">
    <location>
        <begin position="32"/>
        <end position="52"/>
    </location>
</feature>
<dbReference type="Proteomes" id="UP000275772">
    <property type="component" value="Unassembled WGS sequence"/>
</dbReference>